<dbReference type="Gene3D" id="1.10.940.10">
    <property type="entry name" value="NusB-like"/>
    <property type="match status" value="1"/>
</dbReference>
<evidence type="ECO:0000256" key="5">
    <source>
        <dbReference type="ARBA" id="ARBA00022552"/>
    </source>
</evidence>
<evidence type="ECO:0000256" key="2">
    <source>
        <dbReference type="ARBA" id="ARBA00004496"/>
    </source>
</evidence>
<comment type="similarity">
    <text evidence="13">Belongs to the class I-like SAM-binding methyltransferase superfamily. RsmB/NOP family.</text>
</comment>
<dbReference type="GO" id="GO:0003723">
    <property type="term" value="F:RNA binding"/>
    <property type="evidence" value="ECO:0007669"/>
    <property type="project" value="UniProtKB-UniRule"/>
</dbReference>
<evidence type="ECO:0000259" key="14">
    <source>
        <dbReference type="PROSITE" id="PS51686"/>
    </source>
</evidence>
<dbReference type="Gene3D" id="3.30.70.1170">
    <property type="entry name" value="Sun protein, domain 3"/>
    <property type="match status" value="1"/>
</dbReference>
<feature type="binding site" evidence="13">
    <location>
        <position position="311"/>
    </location>
    <ligand>
        <name>S-adenosyl-L-methionine</name>
        <dbReference type="ChEBI" id="CHEBI:59789"/>
    </ligand>
</feature>
<keyword evidence="4" id="KW-0963">Cytoplasm</keyword>
<feature type="domain" description="SAM-dependent MTase RsmB/NOP-type" evidence="14">
    <location>
        <begin position="170"/>
        <end position="443"/>
    </location>
</feature>
<proteinExistence type="inferred from homology"/>
<feature type="binding site" evidence="13">
    <location>
        <position position="328"/>
    </location>
    <ligand>
        <name>S-adenosyl-L-methionine</name>
        <dbReference type="ChEBI" id="CHEBI:59789"/>
    </ligand>
</feature>
<dbReference type="RefSeq" id="WP_212508310.1">
    <property type="nucleotide sequence ID" value="NZ_CP060696.1"/>
</dbReference>
<dbReference type="Proteomes" id="UP000516046">
    <property type="component" value="Chromosome"/>
</dbReference>
<keyword evidence="16" id="KW-1185">Reference proteome</keyword>
<name>A0A7G9WKM9_9FIRM</name>
<dbReference type="NCBIfam" id="NF011494">
    <property type="entry name" value="PRK14902.1"/>
    <property type="match status" value="1"/>
</dbReference>
<accession>A0A7G9WKM9</accession>
<dbReference type="NCBIfam" id="TIGR00563">
    <property type="entry name" value="rsmB"/>
    <property type="match status" value="1"/>
</dbReference>
<dbReference type="SUPFAM" id="SSF48013">
    <property type="entry name" value="NusB-like"/>
    <property type="match status" value="1"/>
</dbReference>
<comment type="subcellular location">
    <subcellularLocation>
        <location evidence="2">Cytoplasm</location>
    </subcellularLocation>
</comment>
<evidence type="ECO:0000256" key="6">
    <source>
        <dbReference type="ARBA" id="ARBA00022603"/>
    </source>
</evidence>
<dbReference type="Pfam" id="PF01189">
    <property type="entry name" value="Methyltr_RsmB-F"/>
    <property type="match status" value="1"/>
</dbReference>
<gene>
    <name evidence="15" type="primary">rsmB</name>
    <name evidence="15" type="ORF">H6X83_06475</name>
</gene>
<evidence type="ECO:0000256" key="8">
    <source>
        <dbReference type="ARBA" id="ARBA00022691"/>
    </source>
</evidence>
<protein>
    <recommendedName>
        <fullName evidence="3">16S rRNA (cytosine(967)-C(5))-methyltransferase</fullName>
        <ecNumber evidence="3">2.1.1.176</ecNumber>
    </recommendedName>
    <alternativeName>
        <fullName evidence="10">16S rRNA m5C967 methyltransferase</fullName>
    </alternativeName>
    <alternativeName>
        <fullName evidence="11">rRNA (cytosine-C(5)-)-methyltransferase RsmB</fullName>
    </alternativeName>
</protein>
<evidence type="ECO:0000256" key="3">
    <source>
        <dbReference type="ARBA" id="ARBA00012140"/>
    </source>
</evidence>
<evidence type="ECO:0000256" key="11">
    <source>
        <dbReference type="ARBA" id="ARBA00031088"/>
    </source>
</evidence>
<evidence type="ECO:0000256" key="9">
    <source>
        <dbReference type="ARBA" id="ARBA00022884"/>
    </source>
</evidence>
<sequence>MSARKTALEALLRVDENEGYSNLVLDKALRACTLDERDRALAAALFYGVLERRLTLDAVLERYLARPNEKKDPVVWEILRMSAYQIYYMDKIPDSAAVNEAVELSKASGKSKASGFVNGVLRNLLRQKGKAEFPPHRNSHFQQLSIQYSCPEWLLKLWENAYGAEVTRQFLEASFCRPPLFARVNTLKTTLEKLTVLLAEEQIDAEAVPLLENALQLKNTGSVAQSKCFQEGLFHIQDLSSQLCSSFLGAEPGDTVYDVCAAPGGKTFTIAQIMQNKGQITAFDQYKGKVGLIRKGAQRLGISCISAAVRDAAKDDRPLPLADRVLCDVPCSGFGIIRRKPEIRYKSCETIDSLPDLQYRILCKSSALLRPGGTLIYSTCTLNPAENGQNAERFLKEHRNFAAVPLQMPDSLRRTILEPENQLTLFPQTNQTDGFFISVFRKEE</sequence>
<dbReference type="EMBL" id="CP060696">
    <property type="protein sequence ID" value="QNO19241.1"/>
    <property type="molecule type" value="Genomic_DNA"/>
</dbReference>
<evidence type="ECO:0000256" key="13">
    <source>
        <dbReference type="PROSITE-ProRule" id="PRU01023"/>
    </source>
</evidence>
<evidence type="ECO:0000256" key="10">
    <source>
        <dbReference type="ARBA" id="ARBA00030399"/>
    </source>
</evidence>
<dbReference type="InterPro" id="IPR049560">
    <property type="entry name" value="MeTrfase_RsmB-F_NOP2_cat"/>
</dbReference>
<dbReference type="InterPro" id="IPR023267">
    <property type="entry name" value="RCMT"/>
</dbReference>
<dbReference type="PANTHER" id="PTHR22807:SF53">
    <property type="entry name" value="RIBOSOMAL RNA SMALL SUBUNIT METHYLTRANSFERASE B-RELATED"/>
    <property type="match status" value="1"/>
</dbReference>
<dbReference type="GO" id="GO:0006355">
    <property type="term" value="P:regulation of DNA-templated transcription"/>
    <property type="evidence" value="ECO:0007669"/>
    <property type="project" value="InterPro"/>
</dbReference>
<evidence type="ECO:0000256" key="12">
    <source>
        <dbReference type="ARBA" id="ARBA00047283"/>
    </source>
</evidence>
<keyword evidence="6 13" id="KW-0489">Methyltransferase</keyword>
<dbReference type="KEGG" id="caml:H6X83_06475"/>
<keyword evidence="8 13" id="KW-0949">S-adenosyl-L-methionine</keyword>
<evidence type="ECO:0000256" key="7">
    <source>
        <dbReference type="ARBA" id="ARBA00022679"/>
    </source>
</evidence>
<feature type="binding site" evidence="13">
    <location>
        <begin position="260"/>
        <end position="266"/>
    </location>
    <ligand>
        <name>S-adenosyl-L-methionine</name>
        <dbReference type="ChEBI" id="CHEBI:59789"/>
    </ligand>
</feature>
<keyword evidence="7 13" id="KW-0808">Transferase</keyword>
<dbReference type="InterPro" id="IPR001678">
    <property type="entry name" value="MeTrfase_RsmB-F_NOP2_dom"/>
</dbReference>
<keyword evidence="5" id="KW-0698">rRNA processing</keyword>
<dbReference type="InterPro" id="IPR006027">
    <property type="entry name" value="NusB_RsmB_TIM44"/>
</dbReference>
<dbReference type="AlphaFoldDB" id="A0A7G9WKM9"/>
<comment type="function">
    <text evidence="1">Specifically methylates the cytosine at position 967 (m5C967) of 16S rRNA.</text>
</comment>
<dbReference type="InterPro" id="IPR054728">
    <property type="entry name" value="RsmB-like_ferredoxin"/>
</dbReference>
<dbReference type="Pfam" id="PF01029">
    <property type="entry name" value="NusB"/>
    <property type="match status" value="1"/>
</dbReference>
<feature type="binding site" evidence="13">
    <location>
        <position position="284"/>
    </location>
    <ligand>
        <name>S-adenosyl-L-methionine</name>
        <dbReference type="ChEBI" id="CHEBI:59789"/>
    </ligand>
</feature>
<organism evidence="15 16">
    <name type="scientific">Caproicibacterium amylolyticum</name>
    <dbReference type="NCBI Taxonomy" id="2766537"/>
    <lineage>
        <taxon>Bacteria</taxon>
        <taxon>Bacillati</taxon>
        <taxon>Bacillota</taxon>
        <taxon>Clostridia</taxon>
        <taxon>Eubacteriales</taxon>
        <taxon>Oscillospiraceae</taxon>
        <taxon>Caproicibacterium</taxon>
    </lineage>
</organism>
<comment type="catalytic activity">
    <reaction evidence="12">
        <text>cytidine(967) in 16S rRNA + S-adenosyl-L-methionine = 5-methylcytidine(967) in 16S rRNA + S-adenosyl-L-homocysteine + H(+)</text>
        <dbReference type="Rhea" id="RHEA:42748"/>
        <dbReference type="Rhea" id="RHEA-COMP:10219"/>
        <dbReference type="Rhea" id="RHEA-COMP:10220"/>
        <dbReference type="ChEBI" id="CHEBI:15378"/>
        <dbReference type="ChEBI" id="CHEBI:57856"/>
        <dbReference type="ChEBI" id="CHEBI:59789"/>
        <dbReference type="ChEBI" id="CHEBI:74483"/>
        <dbReference type="ChEBI" id="CHEBI:82748"/>
        <dbReference type="EC" id="2.1.1.176"/>
    </reaction>
</comment>
<feature type="active site" description="Nucleophile" evidence="13">
    <location>
        <position position="380"/>
    </location>
</feature>
<evidence type="ECO:0000313" key="16">
    <source>
        <dbReference type="Proteomes" id="UP000516046"/>
    </source>
</evidence>
<dbReference type="Pfam" id="PF22458">
    <property type="entry name" value="RsmF-B_ferredox"/>
    <property type="match status" value="1"/>
</dbReference>
<dbReference type="Gene3D" id="3.40.50.150">
    <property type="entry name" value="Vaccinia Virus protein VP39"/>
    <property type="match status" value="1"/>
</dbReference>
<dbReference type="PANTHER" id="PTHR22807">
    <property type="entry name" value="NOP2 YEAST -RELATED NOL1/NOP2/FMU SUN DOMAIN-CONTAINING"/>
    <property type="match status" value="1"/>
</dbReference>
<dbReference type="InterPro" id="IPR035926">
    <property type="entry name" value="NusB-like_sf"/>
</dbReference>
<evidence type="ECO:0000256" key="1">
    <source>
        <dbReference type="ARBA" id="ARBA00002724"/>
    </source>
</evidence>
<dbReference type="InterPro" id="IPR004573">
    <property type="entry name" value="rRNA_ssu_MeTfrase_B"/>
</dbReference>
<dbReference type="GO" id="GO:0005737">
    <property type="term" value="C:cytoplasm"/>
    <property type="evidence" value="ECO:0007669"/>
    <property type="project" value="UniProtKB-SubCell"/>
</dbReference>
<dbReference type="PRINTS" id="PR02008">
    <property type="entry name" value="RCMTFAMILY"/>
</dbReference>
<dbReference type="PROSITE" id="PS51686">
    <property type="entry name" value="SAM_MT_RSMB_NOP"/>
    <property type="match status" value="1"/>
</dbReference>
<keyword evidence="9 13" id="KW-0694">RNA-binding</keyword>
<dbReference type="SUPFAM" id="SSF53335">
    <property type="entry name" value="S-adenosyl-L-methionine-dependent methyltransferases"/>
    <property type="match status" value="1"/>
</dbReference>
<dbReference type="InterPro" id="IPR029063">
    <property type="entry name" value="SAM-dependent_MTases_sf"/>
</dbReference>
<dbReference type="EC" id="2.1.1.176" evidence="3"/>
<evidence type="ECO:0000256" key="4">
    <source>
        <dbReference type="ARBA" id="ARBA00022490"/>
    </source>
</evidence>
<dbReference type="GO" id="GO:0008649">
    <property type="term" value="F:rRNA methyltransferase activity"/>
    <property type="evidence" value="ECO:0007669"/>
    <property type="project" value="InterPro"/>
</dbReference>
<reference evidence="15 16" key="1">
    <citation type="submission" date="2020-08" db="EMBL/GenBank/DDBJ databases">
        <authorList>
            <person name="Ren C."/>
            <person name="Gu Y."/>
            <person name="Xu Y."/>
        </authorList>
    </citation>
    <scope>NUCLEOTIDE SEQUENCE [LARGE SCALE GENOMIC DNA]</scope>
    <source>
        <strain evidence="15 16">LBM18003</strain>
    </source>
</reference>
<evidence type="ECO:0000313" key="15">
    <source>
        <dbReference type="EMBL" id="QNO19241.1"/>
    </source>
</evidence>